<evidence type="ECO:0000313" key="3">
    <source>
        <dbReference type="Proteomes" id="UP000054485"/>
    </source>
</evidence>
<feature type="compositionally biased region" description="Basic and acidic residues" evidence="1">
    <location>
        <begin position="122"/>
        <end position="133"/>
    </location>
</feature>
<feature type="region of interest" description="Disordered" evidence="1">
    <location>
        <begin position="108"/>
        <end position="135"/>
    </location>
</feature>
<protein>
    <submittedName>
        <fullName evidence="2">Uncharacterized protein</fullName>
    </submittedName>
</protein>
<organism evidence="2 3">
    <name type="scientific">Suillus luteus UH-Slu-Lm8-n1</name>
    <dbReference type="NCBI Taxonomy" id="930992"/>
    <lineage>
        <taxon>Eukaryota</taxon>
        <taxon>Fungi</taxon>
        <taxon>Dikarya</taxon>
        <taxon>Basidiomycota</taxon>
        <taxon>Agaricomycotina</taxon>
        <taxon>Agaricomycetes</taxon>
        <taxon>Agaricomycetidae</taxon>
        <taxon>Boletales</taxon>
        <taxon>Suillineae</taxon>
        <taxon>Suillaceae</taxon>
        <taxon>Suillus</taxon>
    </lineage>
</organism>
<dbReference type="EMBL" id="KN835805">
    <property type="protein sequence ID" value="KIK34130.1"/>
    <property type="molecule type" value="Genomic_DNA"/>
</dbReference>
<reference evidence="2 3" key="1">
    <citation type="submission" date="2014-04" db="EMBL/GenBank/DDBJ databases">
        <authorList>
            <consortium name="DOE Joint Genome Institute"/>
            <person name="Kuo A."/>
            <person name="Ruytinx J."/>
            <person name="Rineau F."/>
            <person name="Colpaert J."/>
            <person name="Kohler A."/>
            <person name="Nagy L.G."/>
            <person name="Floudas D."/>
            <person name="Copeland A."/>
            <person name="Barry K.W."/>
            <person name="Cichocki N."/>
            <person name="Veneault-Fourrey C."/>
            <person name="LaButti K."/>
            <person name="Lindquist E.A."/>
            <person name="Lipzen A."/>
            <person name="Lundell T."/>
            <person name="Morin E."/>
            <person name="Murat C."/>
            <person name="Sun H."/>
            <person name="Tunlid A."/>
            <person name="Henrissat B."/>
            <person name="Grigoriev I.V."/>
            <person name="Hibbett D.S."/>
            <person name="Martin F."/>
            <person name="Nordberg H.P."/>
            <person name="Cantor M.N."/>
            <person name="Hua S.X."/>
        </authorList>
    </citation>
    <scope>NUCLEOTIDE SEQUENCE [LARGE SCALE GENOMIC DNA]</scope>
    <source>
        <strain evidence="2 3">UH-Slu-Lm8-n1</strain>
    </source>
</reference>
<accession>A0A0C9Z9F6</accession>
<dbReference type="STRING" id="930992.A0A0C9Z9F6"/>
<dbReference type="AlphaFoldDB" id="A0A0C9Z9F6"/>
<dbReference type="OrthoDB" id="2676001at2759"/>
<evidence type="ECO:0000256" key="1">
    <source>
        <dbReference type="SAM" id="MobiDB-lite"/>
    </source>
</evidence>
<dbReference type="Pfam" id="PF18759">
    <property type="entry name" value="Plavaka"/>
    <property type="match status" value="1"/>
</dbReference>
<dbReference type="Proteomes" id="UP000054485">
    <property type="component" value="Unassembled WGS sequence"/>
</dbReference>
<dbReference type="HOGENOM" id="CLU_006344_5_0_1"/>
<gene>
    <name evidence="2" type="ORF">CY34DRAFT_28362</name>
</gene>
<feature type="non-terminal residue" evidence="2">
    <location>
        <position position="1"/>
    </location>
</feature>
<dbReference type="InParanoid" id="A0A0C9Z9F6"/>
<reference evidence="3" key="2">
    <citation type="submission" date="2015-01" db="EMBL/GenBank/DDBJ databases">
        <title>Evolutionary Origins and Diversification of the Mycorrhizal Mutualists.</title>
        <authorList>
            <consortium name="DOE Joint Genome Institute"/>
            <consortium name="Mycorrhizal Genomics Consortium"/>
            <person name="Kohler A."/>
            <person name="Kuo A."/>
            <person name="Nagy L.G."/>
            <person name="Floudas D."/>
            <person name="Copeland A."/>
            <person name="Barry K.W."/>
            <person name="Cichocki N."/>
            <person name="Veneault-Fourrey C."/>
            <person name="LaButti K."/>
            <person name="Lindquist E.A."/>
            <person name="Lipzen A."/>
            <person name="Lundell T."/>
            <person name="Morin E."/>
            <person name="Murat C."/>
            <person name="Riley R."/>
            <person name="Ohm R."/>
            <person name="Sun H."/>
            <person name="Tunlid A."/>
            <person name="Henrissat B."/>
            <person name="Grigoriev I.V."/>
            <person name="Hibbett D.S."/>
            <person name="Martin F."/>
        </authorList>
    </citation>
    <scope>NUCLEOTIDE SEQUENCE [LARGE SCALE GENOMIC DNA]</scope>
    <source>
        <strain evidence="3">UH-Slu-Lm8-n1</strain>
    </source>
</reference>
<dbReference type="InterPro" id="IPR041078">
    <property type="entry name" value="Plavaka"/>
</dbReference>
<proteinExistence type="predicted"/>
<evidence type="ECO:0000313" key="2">
    <source>
        <dbReference type="EMBL" id="KIK34130.1"/>
    </source>
</evidence>
<name>A0A0C9Z9F6_9AGAM</name>
<feature type="non-terminal residue" evidence="2">
    <location>
        <position position="305"/>
    </location>
</feature>
<sequence length="305" mass="34866">KCPAAGCTRSFSTTQGLNSHLRNASSCKWYKLGKRRELDREDEDMDEFRIEGLPDGLADEVDDALFHLIPLGPDSESNYQLLLTSGSHYYEGMDHYAQDMMDVDIPIHDEQPVPGPSRHPHSLHEEGDTRVTESHPTAGRVIRIDQSVHEKWRLQFGLCNEDTETESSVPEDQDDDSIFYPFASRLDWQVGCWAVQEGIGHKAFDRLLAIPGVKEHLGLAYHNTRGLHQTIDNVPPHAKWQSTFLVFADKPDHKHELHYRNPVDAIRTLLGNPAHAKDIVYKPTTIFTDDTRSSRIYNEMWTGRW</sequence>
<keyword evidence="3" id="KW-1185">Reference proteome</keyword>